<dbReference type="InterPro" id="IPR006683">
    <property type="entry name" value="Thioestr_dom"/>
</dbReference>
<protein>
    <submittedName>
        <fullName evidence="3">Thioesterase</fullName>
    </submittedName>
</protein>
<proteinExistence type="predicted"/>
<dbReference type="InterPro" id="IPR029069">
    <property type="entry name" value="HotDog_dom_sf"/>
</dbReference>
<dbReference type="GO" id="GO:0016289">
    <property type="term" value="F:acyl-CoA hydrolase activity"/>
    <property type="evidence" value="ECO:0007669"/>
    <property type="project" value="UniProtKB-ARBA"/>
</dbReference>
<dbReference type="CDD" id="cd03443">
    <property type="entry name" value="PaaI_thioesterase"/>
    <property type="match status" value="1"/>
</dbReference>
<accession>A0A219B8H4</accession>
<reference evidence="4" key="1">
    <citation type="submission" date="2017-05" db="EMBL/GenBank/DDBJ databases">
        <authorList>
            <person name="Lin X."/>
        </authorList>
    </citation>
    <scope>NUCLEOTIDE SEQUENCE [LARGE SCALE GENOMIC DNA]</scope>
    <source>
        <strain evidence="4">JLT2012</strain>
    </source>
</reference>
<dbReference type="AlphaFoldDB" id="A0A219B8H4"/>
<evidence type="ECO:0000259" key="2">
    <source>
        <dbReference type="Pfam" id="PF03061"/>
    </source>
</evidence>
<dbReference type="NCBIfam" id="TIGR00369">
    <property type="entry name" value="unchar_dom_1"/>
    <property type="match status" value="1"/>
</dbReference>
<sequence length="131" mass="13896">MNEKMLQEALLISPFHRWLGLGIQSRTESELELTMPWREEIISNPSIGAAHGGILASLVDLTGLYVLIATGTSAKATADLRVDYHRPAIGGPLTAVGRAVKVGRQISVAESRILGSEGELLASGRGAYICG</sequence>
<keyword evidence="1" id="KW-0378">Hydrolase</keyword>
<evidence type="ECO:0000313" key="3">
    <source>
        <dbReference type="EMBL" id="OWV34665.1"/>
    </source>
</evidence>
<name>A0A219B8H4_9SPHN</name>
<gene>
    <name evidence="3" type="ORF">B5C34_06570</name>
</gene>
<feature type="domain" description="Thioesterase" evidence="2">
    <location>
        <begin position="48"/>
        <end position="120"/>
    </location>
</feature>
<dbReference type="Proteomes" id="UP000198462">
    <property type="component" value="Unassembled WGS sequence"/>
</dbReference>
<dbReference type="RefSeq" id="WP_088713370.1">
    <property type="nucleotide sequence ID" value="NZ_NFZT01000001.1"/>
</dbReference>
<dbReference type="OrthoDB" id="9813158at2"/>
<keyword evidence="4" id="KW-1185">Reference proteome</keyword>
<organism evidence="3 4">
    <name type="scientific">Pacificimonas flava</name>
    <dbReference type="NCBI Taxonomy" id="1234595"/>
    <lineage>
        <taxon>Bacteria</taxon>
        <taxon>Pseudomonadati</taxon>
        <taxon>Pseudomonadota</taxon>
        <taxon>Alphaproteobacteria</taxon>
        <taxon>Sphingomonadales</taxon>
        <taxon>Sphingosinicellaceae</taxon>
        <taxon>Pacificimonas</taxon>
    </lineage>
</organism>
<dbReference type="Pfam" id="PF03061">
    <property type="entry name" value="4HBT"/>
    <property type="match status" value="1"/>
</dbReference>
<comment type="caution">
    <text evidence="3">The sequence shown here is derived from an EMBL/GenBank/DDBJ whole genome shotgun (WGS) entry which is preliminary data.</text>
</comment>
<dbReference type="InterPro" id="IPR003736">
    <property type="entry name" value="PAAI_dom"/>
</dbReference>
<dbReference type="EMBL" id="NFZT01000001">
    <property type="protein sequence ID" value="OWV34665.1"/>
    <property type="molecule type" value="Genomic_DNA"/>
</dbReference>
<evidence type="ECO:0000256" key="1">
    <source>
        <dbReference type="ARBA" id="ARBA00022801"/>
    </source>
</evidence>
<evidence type="ECO:0000313" key="4">
    <source>
        <dbReference type="Proteomes" id="UP000198462"/>
    </source>
</evidence>
<dbReference type="Gene3D" id="3.10.129.10">
    <property type="entry name" value="Hotdog Thioesterase"/>
    <property type="match status" value="1"/>
</dbReference>
<dbReference type="SUPFAM" id="SSF54637">
    <property type="entry name" value="Thioesterase/thiol ester dehydrase-isomerase"/>
    <property type="match status" value="1"/>
</dbReference>